<reference evidence="1" key="1">
    <citation type="journal article" date="2013" name="J. Plant Res.">
        <title>Effect of fungi and light on seed germination of three Opuntia species from semiarid lands of central Mexico.</title>
        <authorList>
            <person name="Delgado-Sanchez P."/>
            <person name="Jimenez-Bremont J.F."/>
            <person name="Guerrero-Gonzalez Mde L."/>
            <person name="Flores J."/>
        </authorList>
    </citation>
    <scope>NUCLEOTIDE SEQUENCE</scope>
    <source>
        <tissue evidence="1">Cladode</tissue>
    </source>
</reference>
<reference evidence="1" key="2">
    <citation type="submission" date="2020-07" db="EMBL/GenBank/DDBJ databases">
        <authorList>
            <person name="Vera ALvarez R."/>
            <person name="Arias-Moreno D.M."/>
            <person name="Jimenez-Jacinto V."/>
            <person name="Jimenez-Bremont J.F."/>
            <person name="Swaminathan K."/>
            <person name="Moose S.P."/>
            <person name="Guerrero-Gonzalez M.L."/>
            <person name="Marino-Ramirez L."/>
            <person name="Landsman D."/>
            <person name="Rodriguez-Kessler M."/>
            <person name="Delgado-Sanchez P."/>
        </authorList>
    </citation>
    <scope>NUCLEOTIDE SEQUENCE</scope>
    <source>
        <tissue evidence="1">Cladode</tissue>
    </source>
</reference>
<dbReference type="AlphaFoldDB" id="A0A7C9AHH1"/>
<proteinExistence type="predicted"/>
<protein>
    <submittedName>
        <fullName evidence="1">Uncharacterized protein</fullName>
    </submittedName>
</protein>
<sequence>MNKAGCVLFDELFEGNTLGLEGLRKVTRTWSELVDHHRLEVLLIGDKHFGQCLGLVLDLLDLGEVKRLAGCQSCRDVLHFGEDVLMSHGPHFGYRFQTEVEMPHHPQARVEKHLDKAKIVHGQFHCGWMVCLLMQLRRLVN</sequence>
<dbReference type="EMBL" id="GISG01233497">
    <property type="protein sequence ID" value="MBA4666870.1"/>
    <property type="molecule type" value="Transcribed_RNA"/>
</dbReference>
<organism evidence="1">
    <name type="scientific">Opuntia streptacantha</name>
    <name type="common">Prickly pear cactus</name>
    <name type="synonym">Opuntia cardona</name>
    <dbReference type="NCBI Taxonomy" id="393608"/>
    <lineage>
        <taxon>Eukaryota</taxon>
        <taxon>Viridiplantae</taxon>
        <taxon>Streptophyta</taxon>
        <taxon>Embryophyta</taxon>
        <taxon>Tracheophyta</taxon>
        <taxon>Spermatophyta</taxon>
        <taxon>Magnoliopsida</taxon>
        <taxon>eudicotyledons</taxon>
        <taxon>Gunneridae</taxon>
        <taxon>Pentapetalae</taxon>
        <taxon>Caryophyllales</taxon>
        <taxon>Cactineae</taxon>
        <taxon>Cactaceae</taxon>
        <taxon>Opuntioideae</taxon>
        <taxon>Opuntia</taxon>
    </lineage>
</organism>
<evidence type="ECO:0000313" key="1">
    <source>
        <dbReference type="EMBL" id="MBA4666870.1"/>
    </source>
</evidence>
<name>A0A7C9AHH1_OPUST</name>
<accession>A0A7C9AHH1</accession>